<dbReference type="Pfam" id="PF15377">
    <property type="entry name" value="DUF4604"/>
    <property type="match status" value="1"/>
</dbReference>
<dbReference type="InterPro" id="IPR027911">
    <property type="entry name" value="DUF4604"/>
</dbReference>
<feature type="domain" description="DUF4604" evidence="2">
    <location>
        <begin position="7"/>
        <end position="171"/>
    </location>
</feature>
<dbReference type="EMBL" id="ML121527">
    <property type="protein sequence ID" value="RPB29792.1"/>
    <property type="molecule type" value="Genomic_DNA"/>
</dbReference>
<gene>
    <name evidence="3" type="ORF">L211DRAFT_42159</name>
</gene>
<dbReference type="InParanoid" id="A0A3N4MC13"/>
<evidence type="ECO:0000313" key="4">
    <source>
        <dbReference type="Proteomes" id="UP000267821"/>
    </source>
</evidence>
<feature type="region of interest" description="Disordered" evidence="1">
    <location>
        <begin position="73"/>
        <end position="100"/>
    </location>
</feature>
<accession>A0A3N4MC13</accession>
<dbReference type="AlphaFoldDB" id="A0A3N4MC13"/>
<feature type="compositionally biased region" description="Basic residues" evidence="1">
    <location>
        <begin position="149"/>
        <end position="163"/>
    </location>
</feature>
<feature type="compositionally biased region" description="Basic and acidic residues" evidence="1">
    <location>
        <begin position="76"/>
        <end position="87"/>
    </location>
</feature>
<evidence type="ECO:0000313" key="3">
    <source>
        <dbReference type="EMBL" id="RPB29792.1"/>
    </source>
</evidence>
<keyword evidence="4" id="KW-1185">Reference proteome</keyword>
<dbReference type="Proteomes" id="UP000267821">
    <property type="component" value="Unassembled WGS sequence"/>
</dbReference>
<dbReference type="OrthoDB" id="5388322at2759"/>
<evidence type="ECO:0000259" key="2">
    <source>
        <dbReference type="Pfam" id="PF15377"/>
    </source>
</evidence>
<reference evidence="3 4" key="1">
    <citation type="journal article" date="2018" name="Nat. Ecol. Evol.">
        <title>Pezizomycetes genomes reveal the molecular basis of ectomycorrhizal truffle lifestyle.</title>
        <authorList>
            <person name="Murat C."/>
            <person name="Payen T."/>
            <person name="Noel B."/>
            <person name="Kuo A."/>
            <person name="Morin E."/>
            <person name="Chen J."/>
            <person name="Kohler A."/>
            <person name="Krizsan K."/>
            <person name="Balestrini R."/>
            <person name="Da Silva C."/>
            <person name="Montanini B."/>
            <person name="Hainaut M."/>
            <person name="Levati E."/>
            <person name="Barry K.W."/>
            <person name="Belfiori B."/>
            <person name="Cichocki N."/>
            <person name="Clum A."/>
            <person name="Dockter R.B."/>
            <person name="Fauchery L."/>
            <person name="Guy J."/>
            <person name="Iotti M."/>
            <person name="Le Tacon F."/>
            <person name="Lindquist E.A."/>
            <person name="Lipzen A."/>
            <person name="Malagnac F."/>
            <person name="Mello A."/>
            <person name="Molinier V."/>
            <person name="Miyauchi S."/>
            <person name="Poulain J."/>
            <person name="Riccioni C."/>
            <person name="Rubini A."/>
            <person name="Sitrit Y."/>
            <person name="Splivallo R."/>
            <person name="Traeger S."/>
            <person name="Wang M."/>
            <person name="Zifcakova L."/>
            <person name="Wipf D."/>
            <person name="Zambonelli A."/>
            <person name="Paolocci F."/>
            <person name="Nowrousian M."/>
            <person name="Ottonello S."/>
            <person name="Baldrian P."/>
            <person name="Spatafora J.W."/>
            <person name="Henrissat B."/>
            <person name="Nagy L.G."/>
            <person name="Aury J.M."/>
            <person name="Wincker P."/>
            <person name="Grigoriev I.V."/>
            <person name="Bonfante P."/>
            <person name="Martin F.M."/>
        </authorList>
    </citation>
    <scope>NUCLEOTIDE SEQUENCE [LARGE SCALE GENOMIC DNA]</scope>
    <source>
        <strain evidence="3 4">ATCC MYA-4762</strain>
    </source>
</reference>
<name>A0A3N4MC13_9PEZI</name>
<evidence type="ECO:0000256" key="1">
    <source>
        <dbReference type="SAM" id="MobiDB-lite"/>
    </source>
</evidence>
<organism evidence="3 4">
    <name type="scientific">Terfezia boudieri ATCC MYA-4762</name>
    <dbReference type="NCBI Taxonomy" id="1051890"/>
    <lineage>
        <taxon>Eukaryota</taxon>
        <taxon>Fungi</taxon>
        <taxon>Dikarya</taxon>
        <taxon>Ascomycota</taxon>
        <taxon>Pezizomycotina</taxon>
        <taxon>Pezizomycetes</taxon>
        <taxon>Pezizales</taxon>
        <taxon>Pezizaceae</taxon>
        <taxon>Terfezia</taxon>
    </lineage>
</organism>
<feature type="region of interest" description="Disordered" evidence="1">
    <location>
        <begin position="120"/>
        <end position="171"/>
    </location>
</feature>
<protein>
    <recommendedName>
        <fullName evidence="2">DUF4604 domain-containing protein</fullName>
    </recommendedName>
</protein>
<feature type="region of interest" description="Disordered" evidence="1">
    <location>
        <begin position="38"/>
        <end position="58"/>
    </location>
</feature>
<sequence>MSYNAKKSLRYEMEEPVFLRRLRQGQSGGEQQQRYIALRNKKRPIDDDEDAPTYVLDGGNDTITVEEFKALNSGKFGDDREDAEKDNMPATEEEAAAAEGTVVSLEKPLDTKEKILEAGSKKNKRKAVKMIGAEEGDDTIGQADENLDRKKRTGGKAKGKGKVKLSFGEDE</sequence>
<proteinExistence type="predicted"/>